<dbReference type="AlphaFoldDB" id="A0A0G4FW73"/>
<evidence type="ECO:0000313" key="3">
    <source>
        <dbReference type="EMBL" id="CEM19445.1"/>
    </source>
</evidence>
<feature type="transmembrane region" description="Helical" evidence="2">
    <location>
        <begin position="32"/>
        <end position="54"/>
    </location>
</feature>
<dbReference type="EMBL" id="CDMZ01000684">
    <property type="protein sequence ID" value="CEM19445.1"/>
    <property type="molecule type" value="Genomic_DNA"/>
</dbReference>
<keyword evidence="2" id="KW-0812">Transmembrane</keyword>
<feature type="region of interest" description="Disordered" evidence="1">
    <location>
        <begin position="268"/>
        <end position="293"/>
    </location>
</feature>
<gene>
    <name evidence="3" type="ORF">Cvel_3821</name>
</gene>
<accession>A0A0G4FW73</accession>
<organism evidence="3">
    <name type="scientific">Chromera velia CCMP2878</name>
    <dbReference type="NCBI Taxonomy" id="1169474"/>
    <lineage>
        <taxon>Eukaryota</taxon>
        <taxon>Sar</taxon>
        <taxon>Alveolata</taxon>
        <taxon>Colpodellida</taxon>
        <taxon>Chromeraceae</taxon>
        <taxon>Chromera</taxon>
    </lineage>
</organism>
<keyword evidence="2" id="KW-1133">Transmembrane helix</keyword>
<feature type="transmembrane region" description="Helical" evidence="2">
    <location>
        <begin position="74"/>
        <end position="98"/>
    </location>
</feature>
<protein>
    <submittedName>
        <fullName evidence="3">Uncharacterized protein</fullName>
    </submittedName>
</protein>
<reference evidence="3" key="1">
    <citation type="submission" date="2014-11" db="EMBL/GenBank/DDBJ databases">
        <authorList>
            <person name="Otto D Thomas"/>
            <person name="Naeem Raeece"/>
        </authorList>
    </citation>
    <scope>NUCLEOTIDE SEQUENCE</scope>
</reference>
<evidence type="ECO:0000256" key="2">
    <source>
        <dbReference type="SAM" id="Phobius"/>
    </source>
</evidence>
<dbReference type="PhylomeDB" id="A0A0G4FW73"/>
<feature type="transmembrane region" description="Helical" evidence="2">
    <location>
        <begin position="149"/>
        <end position="175"/>
    </location>
</feature>
<sequence>MSEKDAADAGGEEVAPLSSKVKPLRNLGGCSLMFGISVVGAINMCICIVLVATIPEYDSSTTVFAITVTPSMRLIQAAWALAGIPVIIAGVWGAAYAISSHVEVYLWYLVIGLVVQIATSVYAMVFGNLCSGMPIEFVNQAQNVVCGGASLLVILWLFLIIAIWGGAAFVVWSCVQVIQEAEKESVLARRLLLDPQKRQLLAQRMGSFVPENRGRADVNGFNYMASERDAAAVEKLQRDIQRSTSTLGSQQVPPQRVDEYQRLVAASAKVPPQAPPGASTSFRAAGNSGYPRV</sequence>
<keyword evidence="2" id="KW-0472">Membrane</keyword>
<evidence type="ECO:0000256" key="1">
    <source>
        <dbReference type="SAM" id="MobiDB-lite"/>
    </source>
</evidence>
<name>A0A0G4FW73_9ALVE</name>
<dbReference type="VEuPathDB" id="CryptoDB:Cvel_3821"/>
<feature type="transmembrane region" description="Helical" evidence="2">
    <location>
        <begin position="105"/>
        <end position="129"/>
    </location>
</feature>
<proteinExistence type="predicted"/>